<dbReference type="GO" id="GO:0009253">
    <property type="term" value="P:peptidoglycan catabolic process"/>
    <property type="evidence" value="ECO:0007669"/>
    <property type="project" value="InterPro"/>
</dbReference>
<feature type="compositionally biased region" description="Basic and acidic residues" evidence="1">
    <location>
        <begin position="128"/>
        <end position="137"/>
    </location>
</feature>
<dbReference type="AlphaFoldDB" id="A0A7W5UWJ9"/>
<comment type="caution">
    <text evidence="3">The sequence shown here is derived from an EMBL/GenBank/DDBJ whole genome shotgun (WGS) entry which is preliminary data.</text>
</comment>
<protein>
    <submittedName>
        <fullName evidence="3">N-acetylmuramoyl-L-alanine amidase</fullName>
        <ecNumber evidence="3">3.5.1.28</ecNumber>
    </submittedName>
</protein>
<feature type="domain" description="N-acetylmuramoyl-L-alanine amidase" evidence="2">
    <location>
        <begin position="2"/>
        <end position="124"/>
    </location>
</feature>
<dbReference type="EMBL" id="JACICA010000005">
    <property type="protein sequence ID" value="MBB3702814.1"/>
    <property type="molecule type" value="Genomic_DNA"/>
</dbReference>
<feature type="region of interest" description="Disordered" evidence="1">
    <location>
        <begin position="115"/>
        <end position="137"/>
    </location>
</feature>
<evidence type="ECO:0000259" key="2">
    <source>
        <dbReference type="Pfam" id="PF01510"/>
    </source>
</evidence>
<evidence type="ECO:0000313" key="3">
    <source>
        <dbReference type="EMBL" id="MBB3702814.1"/>
    </source>
</evidence>
<dbReference type="Pfam" id="PF01510">
    <property type="entry name" value="Amidase_2"/>
    <property type="match status" value="1"/>
</dbReference>
<dbReference type="SUPFAM" id="SSF55846">
    <property type="entry name" value="N-acetylmuramoyl-L-alanine amidase-like"/>
    <property type="match status" value="1"/>
</dbReference>
<sequence>MRTINNIFVHCTATQPSATIEALRNGFRARGWHAPGYHYVIEADGTLRRLWAEEHVANGVRGYNQHAIHVAYIGGIDPEGRPKDTRTCAQRTTLEALLRLLHWHYPTARIRGHREVNPNKACPSYDVQSERQRLEED</sequence>
<organism evidence="3 4">
    <name type="scientific">Alloprevotella rava</name>
    <dbReference type="NCBI Taxonomy" id="671218"/>
    <lineage>
        <taxon>Bacteria</taxon>
        <taxon>Pseudomonadati</taxon>
        <taxon>Bacteroidota</taxon>
        <taxon>Bacteroidia</taxon>
        <taxon>Bacteroidales</taxon>
        <taxon>Prevotellaceae</taxon>
        <taxon>Alloprevotella</taxon>
    </lineage>
</organism>
<dbReference type="GO" id="GO:0008745">
    <property type="term" value="F:N-acetylmuramoyl-L-alanine amidase activity"/>
    <property type="evidence" value="ECO:0007669"/>
    <property type="project" value="UniProtKB-EC"/>
</dbReference>
<accession>A0A7W5UWJ9</accession>
<proteinExistence type="predicted"/>
<dbReference type="CDD" id="cd06583">
    <property type="entry name" value="PGRP"/>
    <property type="match status" value="1"/>
</dbReference>
<reference evidence="3 4" key="1">
    <citation type="submission" date="2020-08" db="EMBL/GenBank/DDBJ databases">
        <title>Genomic Encyclopedia of Type Strains, Phase IV (KMG-IV): sequencing the most valuable type-strain genomes for metagenomic binning, comparative biology and taxonomic classification.</title>
        <authorList>
            <person name="Goeker M."/>
        </authorList>
    </citation>
    <scope>NUCLEOTIDE SEQUENCE [LARGE SCALE GENOMIC DNA]</scope>
    <source>
        <strain evidence="3 4">DSM 22548</strain>
    </source>
</reference>
<keyword evidence="3" id="KW-0378">Hydrolase</keyword>
<name>A0A7W5UWJ9_9BACT</name>
<dbReference type="Gene3D" id="3.40.80.10">
    <property type="entry name" value="Peptidoglycan recognition protein-like"/>
    <property type="match status" value="1"/>
</dbReference>
<evidence type="ECO:0000256" key="1">
    <source>
        <dbReference type="SAM" id="MobiDB-lite"/>
    </source>
</evidence>
<dbReference type="InterPro" id="IPR036505">
    <property type="entry name" value="Amidase/PGRP_sf"/>
</dbReference>
<dbReference type="InterPro" id="IPR002502">
    <property type="entry name" value="Amidase_domain"/>
</dbReference>
<dbReference type="Proteomes" id="UP000541425">
    <property type="component" value="Unassembled WGS sequence"/>
</dbReference>
<dbReference type="RefSeq" id="WP_183696389.1">
    <property type="nucleotide sequence ID" value="NZ_JACICA010000005.1"/>
</dbReference>
<dbReference type="EC" id="3.5.1.28" evidence="3"/>
<gene>
    <name evidence="3" type="ORF">FHS60_001283</name>
</gene>
<evidence type="ECO:0000313" key="4">
    <source>
        <dbReference type="Proteomes" id="UP000541425"/>
    </source>
</evidence>